<reference evidence="2 3" key="1">
    <citation type="journal article" date="2013" name="PLoS ONE">
        <title>Assembly-driven community genomics of a hypersaline microbial ecosystem.</title>
        <authorList>
            <person name="Podell S."/>
            <person name="Ugalde J.A."/>
            <person name="Narasingarao P."/>
            <person name="Banfield J.F."/>
            <person name="Heidelberg K.B."/>
            <person name="Allen E.E."/>
        </authorList>
    </citation>
    <scope>NUCLEOTIDE SEQUENCE [LARGE SCALE GENOMIC DNA]</scope>
    <source>
        <strain evidence="3">J07HQW1</strain>
    </source>
</reference>
<gene>
    <name evidence="2" type="ORF">J07HQW1_00574</name>
</gene>
<evidence type="ECO:0000313" key="3">
    <source>
        <dbReference type="Proteomes" id="UP000030649"/>
    </source>
</evidence>
<evidence type="ECO:0000313" key="2">
    <source>
        <dbReference type="EMBL" id="ERG90550.1"/>
    </source>
</evidence>
<dbReference type="Proteomes" id="UP000030649">
    <property type="component" value="Unassembled WGS sequence"/>
</dbReference>
<evidence type="ECO:0008006" key="4">
    <source>
        <dbReference type="Google" id="ProtNLM"/>
    </source>
</evidence>
<dbReference type="EMBL" id="KE356560">
    <property type="protein sequence ID" value="ERG90550.1"/>
    <property type="molecule type" value="Genomic_DNA"/>
</dbReference>
<protein>
    <recommendedName>
        <fullName evidence="4">Transposase</fullName>
    </recommendedName>
</protein>
<proteinExistence type="predicted"/>
<accession>U1N231</accession>
<sequence>MNTEMSRTVRTFEAMILNQQQVRHDLNQLRWTASKLWNETVATADASGPESIQHKILPGLDINGGKRNRLGGTASGSPV</sequence>
<name>U1N231_9EURY</name>
<dbReference type="HOGENOM" id="CLU_2597622_0_0_2"/>
<organism evidence="2 3">
    <name type="scientific">Haloquadratum walsbyi J07HQW1</name>
    <dbReference type="NCBI Taxonomy" id="1238424"/>
    <lineage>
        <taxon>Archaea</taxon>
        <taxon>Methanobacteriati</taxon>
        <taxon>Methanobacteriota</taxon>
        <taxon>Stenosarchaea group</taxon>
        <taxon>Halobacteria</taxon>
        <taxon>Halobacteriales</taxon>
        <taxon>Haloferacaceae</taxon>
        <taxon>Haloquadratum</taxon>
    </lineage>
</organism>
<feature type="region of interest" description="Disordered" evidence="1">
    <location>
        <begin position="45"/>
        <end position="79"/>
    </location>
</feature>
<evidence type="ECO:0000256" key="1">
    <source>
        <dbReference type="SAM" id="MobiDB-lite"/>
    </source>
</evidence>
<dbReference type="AlphaFoldDB" id="U1N231"/>